<accession>A0A5P9NIN1</accession>
<dbReference type="RefSeq" id="WP_152661797.1">
    <property type="nucleotide sequence ID" value="NZ_CP036422.1"/>
</dbReference>
<dbReference type="PROSITE" id="PS50005">
    <property type="entry name" value="TPR"/>
    <property type="match status" value="1"/>
</dbReference>
<dbReference type="OrthoDB" id="5720089at2"/>
<name>A0A5P9NIN1_9GAMM</name>
<dbReference type="InterPro" id="IPR019734">
    <property type="entry name" value="TPR_rpt"/>
</dbReference>
<gene>
    <name evidence="2" type="ORF">EY643_08495</name>
</gene>
<dbReference type="KEGG" id="halc:EY643_08495"/>
<feature type="repeat" description="TPR" evidence="1">
    <location>
        <begin position="68"/>
        <end position="101"/>
    </location>
</feature>
<proteinExistence type="predicted"/>
<protein>
    <recommendedName>
        <fullName evidence="4">Tetratricopeptide repeat protein</fullName>
    </recommendedName>
</protein>
<dbReference type="Gene3D" id="1.25.40.10">
    <property type="entry name" value="Tetratricopeptide repeat domain"/>
    <property type="match status" value="2"/>
</dbReference>
<sequence>MSIRYTLAATVLALFASFYVTVSVAQETGQYRSRILLDPLDELGKGSEMSVRELEQSIDSIRDPYARSSATRHLARHYVSEGNYKAAIDWYQEALRADGLSHVANREMLRELAQVYLQAEQYGAAAGALEQVLDIDLVPSATDYLLLAQARYRQGDYVAVVVALDGIEAAGLALDKPQREQALALYYRVGAFAQCEPLLQALLAASPQEAAYWHQLVSVYLQQNKRREALDQLQLAMENGVAFNRAQRSLLVDLMAVNGNPYGAAFLMEQFMASGQLERNGEHQRKAFELWFQARERDKARTALASAARLTGDTELFLYLAQLQLEDEEWVAVEQTMMTACESRLQDRYVSRANLLLGVSLLKQEREEAARQVLINATLIGGAHQQAAQWLKFMDARPATEDELRRLRGPCIGSEGKKAALREEEKGGPLEETLVAEAELQSQVQPVADEIRSVEGLILDDQILTVQRAAAQRYFFAEHDEPIAELLPRLRTLAVRQSVSLVKASGTADGPPQFLHHGDEQGLGIPLRGSAQARGRYRIYTADVFLYVAFPIDPVKDPHVQFAAAQRQLESAGHAPSGDWRLVSADAQGDTFELQLGVMAPGAQ</sequence>
<dbReference type="SUPFAM" id="SSF48452">
    <property type="entry name" value="TPR-like"/>
    <property type="match status" value="1"/>
</dbReference>
<evidence type="ECO:0000313" key="3">
    <source>
        <dbReference type="Proteomes" id="UP000326287"/>
    </source>
</evidence>
<keyword evidence="3" id="KW-1185">Reference proteome</keyword>
<dbReference type="SMART" id="SM00028">
    <property type="entry name" value="TPR"/>
    <property type="match status" value="4"/>
</dbReference>
<dbReference type="Proteomes" id="UP000326287">
    <property type="component" value="Chromosome"/>
</dbReference>
<dbReference type="EMBL" id="CP036422">
    <property type="protein sequence ID" value="QFU75690.1"/>
    <property type="molecule type" value="Genomic_DNA"/>
</dbReference>
<dbReference type="InterPro" id="IPR011990">
    <property type="entry name" value="TPR-like_helical_dom_sf"/>
</dbReference>
<evidence type="ECO:0008006" key="4">
    <source>
        <dbReference type="Google" id="ProtNLM"/>
    </source>
</evidence>
<reference evidence="2 3" key="1">
    <citation type="submission" date="2019-02" db="EMBL/GenBank/DDBJ databases">
        <authorList>
            <person name="Li S.-H."/>
        </authorList>
    </citation>
    <scope>NUCLEOTIDE SEQUENCE [LARGE SCALE GENOMIC DNA]</scope>
    <source>
        <strain evidence="2 3">IMCC14385</strain>
    </source>
</reference>
<evidence type="ECO:0000256" key="1">
    <source>
        <dbReference type="PROSITE-ProRule" id="PRU00339"/>
    </source>
</evidence>
<dbReference type="AlphaFoldDB" id="A0A5P9NIN1"/>
<evidence type="ECO:0000313" key="2">
    <source>
        <dbReference type="EMBL" id="QFU75690.1"/>
    </source>
</evidence>
<organism evidence="2 3">
    <name type="scientific">Halioglobus maricola</name>
    <dbReference type="NCBI Taxonomy" id="2601894"/>
    <lineage>
        <taxon>Bacteria</taxon>
        <taxon>Pseudomonadati</taxon>
        <taxon>Pseudomonadota</taxon>
        <taxon>Gammaproteobacteria</taxon>
        <taxon>Cellvibrionales</taxon>
        <taxon>Halieaceae</taxon>
        <taxon>Halioglobus</taxon>
    </lineage>
</organism>
<keyword evidence="1" id="KW-0802">TPR repeat</keyword>